<dbReference type="AlphaFoldDB" id="A0A0R2FGJ4"/>
<dbReference type="EMBL" id="AYZM01000006">
    <property type="protein sequence ID" value="KRN26822.1"/>
    <property type="molecule type" value="Genomic_DNA"/>
</dbReference>
<organism evidence="1 2">
    <name type="scientific">Secundilactobacillus similis DSM 23365 = JCM 2765</name>
    <dbReference type="NCBI Taxonomy" id="1423804"/>
    <lineage>
        <taxon>Bacteria</taxon>
        <taxon>Bacillati</taxon>
        <taxon>Bacillota</taxon>
        <taxon>Bacilli</taxon>
        <taxon>Lactobacillales</taxon>
        <taxon>Lactobacillaceae</taxon>
        <taxon>Secundilactobacillus</taxon>
    </lineage>
</organism>
<sequence length="76" mass="8514">MDPQKQFFTFLIDRTLPEMQDDVKAMLADAFKQQAAGTFDQTAFKDFAAKLAPKLLPDKVTEVQEAMAKFASGLKK</sequence>
<evidence type="ECO:0000313" key="2">
    <source>
        <dbReference type="Proteomes" id="UP000051442"/>
    </source>
</evidence>
<reference evidence="1 2" key="1">
    <citation type="journal article" date="2015" name="Genome Announc.">
        <title>Expanding the biotechnology potential of lactobacilli through comparative genomics of 213 strains and associated genera.</title>
        <authorList>
            <person name="Sun Z."/>
            <person name="Harris H.M."/>
            <person name="McCann A."/>
            <person name="Guo C."/>
            <person name="Argimon S."/>
            <person name="Zhang W."/>
            <person name="Yang X."/>
            <person name="Jeffery I.B."/>
            <person name="Cooney J.C."/>
            <person name="Kagawa T.F."/>
            <person name="Liu W."/>
            <person name="Song Y."/>
            <person name="Salvetti E."/>
            <person name="Wrobel A."/>
            <person name="Rasinkangas P."/>
            <person name="Parkhill J."/>
            <person name="Rea M.C."/>
            <person name="O'Sullivan O."/>
            <person name="Ritari J."/>
            <person name="Douillard F.P."/>
            <person name="Paul Ross R."/>
            <person name="Yang R."/>
            <person name="Briner A.E."/>
            <person name="Felis G.E."/>
            <person name="de Vos W.M."/>
            <person name="Barrangou R."/>
            <person name="Klaenhammer T.R."/>
            <person name="Caufield P.W."/>
            <person name="Cui Y."/>
            <person name="Zhang H."/>
            <person name="O'Toole P.W."/>
        </authorList>
    </citation>
    <scope>NUCLEOTIDE SEQUENCE [LARGE SCALE GENOMIC DNA]</scope>
    <source>
        <strain evidence="1 2">DSM 23365</strain>
    </source>
</reference>
<dbReference type="PATRIC" id="fig|1423804.4.peg.61"/>
<evidence type="ECO:0000313" key="1">
    <source>
        <dbReference type="EMBL" id="KRN26822.1"/>
    </source>
</evidence>
<dbReference type="Proteomes" id="UP000051442">
    <property type="component" value="Unassembled WGS sequence"/>
</dbReference>
<gene>
    <name evidence="1" type="ORF">FD14_GL000054</name>
</gene>
<comment type="caution">
    <text evidence="1">The sequence shown here is derived from an EMBL/GenBank/DDBJ whole genome shotgun (WGS) entry which is preliminary data.</text>
</comment>
<protein>
    <submittedName>
        <fullName evidence="1">Uncharacterized protein</fullName>
    </submittedName>
</protein>
<accession>A0A0R2FGJ4</accession>
<dbReference type="RefSeq" id="WP_054735333.1">
    <property type="nucleotide sequence ID" value="NZ_AYZM01000006.1"/>
</dbReference>
<proteinExistence type="predicted"/>
<keyword evidence="2" id="KW-1185">Reference proteome</keyword>
<dbReference type="OrthoDB" id="1652026at2"/>
<name>A0A0R2FGJ4_9LACO</name>